<gene>
    <name evidence="1" type="ORF">ACK4CT_17130</name>
</gene>
<comment type="caution">
    <text evidence="1">The sequence shown here is derived from an EMBL/GenBank/DDBJ whole genome shotgun (WGS) entry which is preliminary data.</text>
</comment>
<dbReference type="RefSeq" id="WP_409543828.1">
    <property type="nucleotide sequence ID" value="NZ_JBKBDD010000005.1"/>
</dbReference>
<evidence type="ECO:0000313" key="2">
    <source>
        <dbReference type="Proteomes" id="UP001635816"/>
    </source>
</evidence>
<dbReference type="Proteomes" id="UP001635816">
    <property type="component" value="Unassembled WGS sequence"/>
</dbReference>
<accession>A0ABW9LAD8</accession>
<proteinExistence type="predicted"/>
<name>A0ABW9LAD8_9MYCO</name>
<reference evidence="1 2" key="1">
    <citation type="submission" date="2024-12" db="EMBL/GenBank/DDBJ databases">
        <title>The coexistence of Mycolicibacterium septicum and Mycolicibacterium nivoides in clinical samples.</title>
        <authorList>
            <person name="Wang C."/>
            <person name="Feng Y."/>
            <person name="Zong Z."/>
        </authorList>
    </citation>
    <scope>NUCLEOTIDE SEQUENCE [LARGE SCALE GENOMIC DNA]</scope>
    <source>
        <strain evidence="1 2">120309</strain>
    </source>
</reference>
<evidence type="ECO:0000313" key="1">
    <source>
        <dbReference type="EMBL" id="MFN6544919.1"/>
    </source>
</evidence>
<organism evidence="1 2">
    <name type="scientific">Mycolicibacterium nivoides</name>
    <dbReference type="NCBI Taxonomy" id="2487344"/>
    <lineage>
        <taxon>Bacteria</taxon>
        <taxon>Bacillati</taxon>
        <taxon>Actinomycetota</taxon>
        <taxon>Actinomycetes</taxon>
        <taxon>Mycobacteriales</taxon>
        <taxon>Mycobacteriaceae</taxon>
        <taxon>Mycolicibacterium</taxon>
    </lineage>
</organism>
<protein>
    <submittedName>
        <fullName evidence="1">Uncharacterized protein</fullName>
    </submittedName>
</protein>
<keyword evidence="2" id="KW-1185">Reference proteome</keyword>
<dbReference type="EMBL" id="JBKBDD010000005">
    <property type="protein sequence ID" value="MFN6544919.1"/>
    <property type="molecule type" value="Genomic_DNA"/>
</dbReference>
<sequence length="94" mass="10195">MDALIALRRATGLPAVAEPLAPAEDYGFFGPTLLDVPARNTVTYTPAEGRAKWDRTTPFEQYAAIVAKREVGDGPTPYAHNHHDALVQFDKSAS</sequence>